<sequence length="373" mass="41061">MTDCVVFDEHSTVSGHRIAVATLNKPKALNALGSDMVALLLPQLRAWQQRDDVLMVVLDAEGDKAFCAGGDVVSMHRAMAEQPDQVPAELQDFFTQEYRLDHLIHTYNKPVLVWGNGIVMGGGLGLMAGASHRIVTESSRIAMPEITIGLYPDVGGSWFLNRMPGGSGLFLGLTGASINATDALYIRLADHFIPHACKQAFFDSLLSVEWAHASVDQQLTSICQQWHKEHSEALPAGQVEKHQAMIDRVTAGNTIGEVVSAILALDDQQDKWLQRAKGSLAAGSPVTMHLVWQQLQRAKSLSLAECFQMELIMSCRCGEFGEFQEGVRALLIDKDNNPQWHYANVEAVPEDVLARFFEAPWGNQPHPLAELKE</sequence>
<dbReference type="CDD" id="cd06558">
    <property type="entry name" value="crotonase-like"/>
    <property type="match status" value="1"/>
</dbReference>
<dbReference type="PANTHER" id="PTHR43176:SF3">
    <property type="entry name" value="3-HYDROXYISOBUTYRYL-COA HYDROLASE, MITOCHONDRIAL"/>
    <property type="match status" value="1"/>
</dbReference>
<dbReference type="RefSeq" id="WP_229158129.1">
    <property type="nucleotide sequence ID" value="NZ_JAJEWP010000001.1"/>
</dbReference>
<dbReference type="Pfam" id="PF16113">
    <property type="entry name" value="ECH_2"/>
    <property type="match status" value="1"/>
</dbReference>
<organism evidence="5 6">
    <name type="scientific">Fluctibacter halophilus</name>
    <dbReference type="NCBI Taxonomy" id="226011"/>
    <lineage>
        <taxon>Bacteria</taxon>
        <taxon>Pseudomonadati</taxon>
        <taxon>Pseudomonadota</taxon>
        <taxon>Gammaproteobacteria</taxon>
        <taxon>Alteromonadales</taxon>
        <taxon>Alteromonadaceae</taxon>
        <taxon>Fluctibacter</taxon>
    </lineage>
</organism>
<name>A0ABS8G5R1_9ALTE</name>
<dbReference type="SUPFAM" id="SSF52096">
    <property type="entry name" value="ClpP/crotonase"/>
    <property type="match status" value="1"/>
</dbReference>
<comment type="catalytic activity">
    <reaction evidence="1">
        <text>3-hydroxy-2-methylpropanoyl-CoA + H2O = 3-hydroxy-2-methylpropanoate + CoA + H(+)</text>
        <dbReference type="Rhea" id="RHEA:20888"/>
        <dbReference type="ChEBI" id="CHEBI:11805"/>
        <dbReference type="ChEBI" id="CHEBI:15377"/>
        <dbReference type="ChEBI" id="CHEBI:15378"/>
        <dbReference type="ChEBI" id="CHEBI:57287"/>
        <dbReference type="ChEBI" id="CHEBI:57340"/>
        <dbReference type="EC" id="3.1.2.4"/>
    </reaction>
</comment>
<evidence type="ECO:0000256" key="2">
    <source>
        <dbReference type="ARBA" id="ARBA00011915"/>
    </source>
</evidence>
<comment type="caution">
    <text evidence="5">The sequence shown here is derived from an EMBL/GenBank/DDBJ whole genome shotgun (WGS) entry which is preliminary data.</text>
</comment>
<dbReference type="PANTHER" id="PTHR43176">
    <property type="entry name" value="3-HYDROXYISOBUTYRYL-COA HYDROLASE-RELATED"/>
    <property type="match status" value="1"/>
</dbReference>
<proteinExistence type="predicted"/>
<dbReference type="InterPro" id="IPR029045">
    <property type="entry name" value="ClpP/crotonase-like_dom_sf"/>
</dbReference>
<dbReference type="Gene3D" id="3.90.226.10">
    <property type="entry name" value="2-enoyl-CoA Hydratase, Chain A, domain 1"/>
    <property type="match status" value="1"/>
</dbReference>
<evidence type="ECO:0000259" key="4">
    <source>
        <dbReference type="Pfam" id="PF16113"/>
    </source>
</evidence>
<protein>
    <recommendedName>
        <fullName evidence="2">3-hydroxyisobutyryl-CoA hydrolase</fullName>
        <ecNumber evidence="2">3.1.2.4</ecNumber>
    </recommendedName>
</protein>
<evidence type="ECO:0000313" key="5">
    <source>
        <dbReference type="EMBL" id="MCC2615833.1"/>
    </source>
</evidence>
<keyword evidence="3" id="KW-0378">Hydrolase</keyword>
<gene>
    <name evidence="5" type="ORF">LJ739_06240</name>
</gene>
<dbReference type="InterPro" id="IPR045004">
    <property type="entry name" value="ECH_dom"/>
</dbReference>
<dbReference type="EC" id="3.1.2.4" evidence="2"/>
<dbReference type="InterPro" id="IPR032259">
    <property type="entry name" value="HIBYL-CoA-H"/>
</dbReference>
<evidence type="ECO:0000313" key="6">
    <source>
        <dbReference type="Proteomes" id="UP001520878"/>
    </source>
</evidence>
<keyword evidence="6" id="KW-1185">Reference proteome</keyword>
<dbReference type="EMBL" id="JAJEWP010000001">
    <property type="protein sequence ID" value="MCC2615833.1"/>
    <property type="molecule type" value="Genomic_DNA"/>
</dbReference>
<accession>A0ABS8G5R1</accession>
<evidence type="ECO:0000256" key="1">
    <source>
        <dbReference type="ARBA" id="ARBA00001709"/>
    </source>
</evidence>
<feature type="domain" description="Enoyl-CoA hydratase/isomerase" evidence="4">
    <location>
        <begin position="19"/>
        <end position="357"/>
    </location>
</feature>
<evidence type="ECO:0000256" key="3">
    <source>
        <dbReference type="ARBA" id="ARBA00022801"/>
    </source>
</evidence>
<dbReference type="Proteomes" id="UP001520878">
    <property type="component" value="Unassembled WGS sequence"/>
</dbReference>
<dbReference type="NCBIfam" id="NF004127">
    <property type="entry name" value="PRK05617.1"/>
    <property type="match status" value="1"/>
</dbReference>
<reference evidence="5 6" key="1">
    <citation type="submission" date="2021-10" db="EMBL/GenBank/DDBJ databases">
        <title>Draft genome of Aestuariibacter halophilus JC2043.</title>
        <authorList>
            <person name="Emsley S.A."/>
            <person name="Pfannmuller K.M."/>
            <person name="Ushijima B."/>
            <person name="Saw J.H."/>
            <person name="Videau P."/>
        </authorList>
    </citation>
    <scope>NUCLEOTIDE SEQUENCE [LARGE SCALE GENOMIC DNA]</scope>
    <source>
        <strain evidence="5 6">JC2043</strain>
    </source>
</reference>